<evidence type="ECO:0000259" key="3">
    <source>
        <dbReference type="Pfam" id="PF03061"/>
    </source>
</evidence>
<dbReference type="CDD" id="cd03443">
    <property type="entry name" value="PaaI_thioesterase"/>
    <property type="match status" value="1"/>
</dbReference>
<evidence type="ECO:0000313" key="4">
    <source>
        <dbReference type="EMBL" id="KAK7427190.1"/>
    </source>
</evidence>
<keyword evidence="5" id="KW-1185">Reference proteome</keyword>
<protein>
    <recommendedName>
        <fullName evidence="3">Thioesterase domain-containing protein</fullName>
    </recommendedName>
</protein>
<dbReference type="Pfam" id="PF03061">
    <property type="entry name" value="4HBT"/>
    <property type="match status" value="1"/>
</dbReference>
<feature type="region of interest" description="Disordered" evidence="2">
    <location>
        <begin position="155"/>
        <end position="175"/>
    </location>
</feature>
<gene>
    <name evidence="4" type="ORF">QQZ08_006303</name>
</gene>
<feature type="compositionally biased region" description="Low complexity" evidence="2">
    <location>
        <begin position="1"/>
        <end position="21"/>
    </location>
</feature>
<dbReference type="Proteomes" id="UP001498421">
    <property type="component" value="Unassembled WGS sequence"/>
</dbReference>
<evidence type="ECO:0000256" key="2">
    <source>
        <dbReference type="SAM" id="MobiDB-lite"/>
    </source>
</evidence>
<evidence type="ECO:0000313" key="5">
    <source>
        <dbReference type="Proteomes" id="UP001498421"/>
    </source>
</evidence>
<dbReference type="InterPro" id="IPR029069">
    <property type="entry name" value="HotDog_dom_sf"/>
</dbReference>
<feature type="region of interest" description="Disordered" evidence="2">
    <location>
        <begin position="1"/>
        <end position="22"/>
    </location>
</feature>
<comment type="similarity">
    <text evidence="1">Belongs to the thioesterase PaaI family.</text>
</comment>
<dbReference type="InterPro" id="IPR006683">
    <property type="entry name" value="Thioestr_dom"/>
</dbReference>
<dbReference type="PANTHER" id="PTHR21660:SF11">
    <property type="entry name" value="FAMILY PROTEIN, PUTATIVE (AFU_ORTHOLOGUE AFUA_4G04355)-RELATED"/>
    <property type="match status" value="1"/>
</dbReference>
<accession>A0ABR1I2G1</accession>
<dbReference type="PANTHER" id="PTHR21660">
    <property type="entry name" value="THIOESTERASE SUPERFAMILY MEMBER-RELATED"/>
    <property type="match status" value="1"/>
</dbReference>
<reference evidence="4 5" key="1">
    <citation type="journal article" date="2025" name="Microbiol. Resour. Announc.">
        <title>Draft genome sequences for Neonectria magnoliae and Neonectria punicea, canker pathogens of Liriodendron tulipifera and Acer saccharum in West Virginia.</title>
        <authorList>
            <person name="Petronek H.M."/>
            <person name="Kasson M.T."/>
            <person name="Metheny A.M."/>
            <person name="Stauder C.M."/>
            <person name="Lovett B."/>
            <person name="Lynch S.C."/>
            <person name="Garnas J.R."/>
            <person name="Kasson L.R."/>
            <person name="Stajich J.E."/>
        </authorList>
    </citation>
    <scope>NUCLEOTIDE SEQUENCE [LARGE SCALE GENOMIC DNA]</scope>
    <source>
        <strain evidence="4 5">NRRL 64651</strain>
    </source>
</reference>
<dbReference type="Gene3D" id="3.10.129.10">
    <property type="entry name" value="Hotdog Thioesterase"/>
    <property type="match status" value="1"/>
</dbReference>
<evidence type="ECO:0000256" key="1">
    <source>
        <dbReference type="ARBA" id="ARBA00008324"/>
    </source>
</evidence>
<name>A0ABR1I2G1_9HYPO</name>
<comment type="caution">
    <text evidence="4">The sequence shown here is derived from an EMBL/GenBank/DDBJ whole genome shotgun (WGS) entry which is preliminary data.</text>
</comment>
<dbReference type="InterPro" id="IPR039298">
    <property type="entry name" value="ACOT13"/>
</dbReference>
<feature type="domain" description="Thioesterase" evidence="3">
    <location>
        <begin position="72"/>
        <end position="141"/>
    </location>
</feature>
<dbReference type="SUPFAM" id="SSF54637">
    <property type="entry name" value="Thioesterase/thiol ester dehydrase-isomerase"/>
    <property type="match status" value="1"/>
</dbReference>
<proteinExistence type="inferred from homology"/>
<organism evidence="4 5">
    <name type="scientific">Neonectria magnoliae</name>
    <dbReference type="NCBI Taxonomy" id="2732573"/>
    <lineage>
        <taxon>Eukaryota</taxon>
        <taxon>Fungi</taxon>
        <taxon>Dikarya</taxon>
        <taxon>Ascomycota</taxon>
        <taxon>Pezizomycotina</taxon>
        <taxon>Sordariomycetes</taxon>
        <taxon>Hypocreomycetidae</taxon>
        <taxon>Hypocreales</taxon>
        <taxon>Nectriaceae</taxon>
        <taxon>Neonectria</taxon>
    </lineage>
</organism>
<sequence>MVSPIPSASIEPSEESTASAERTAHVQRIVDRLLSNSPIYSLLLSSIKLISTTRGSATTRLVLEPNHVNSRGTLHGAVSATIIDFTTGLAIASWDLRETTGASVDMHISYLSTAKIGETLEIVSTANKVGGSMSFSTIRVSKIAEDGTSTLVTLGQHTKYGKPNPGAASSQAPKA</sequence>
<dbReference type="EMBL" id="JAZAVK010000056">
    <property type="protein sequence ID" value="KAK7427190.1"/>
    <property type="molecule type" value="Genomic_DNA"/>
</dbReference>